<name>A0A5B7J1V3_PORTR</name>
<comment type="caution">
    <text evidence="1">The sequence shown here is derived from an EMBL/GenBank/DDBJ whole genome shotgun (WGS) entry which is preliminary data.</text>
</comment>
<accession>A0A5B7J1V3</accession>
<gene>
    <name evidence="1" type="ORF">E2C01_083469</name>
</gene>
<dbReference type="AlphaFoldDB" id="A0A5B7J1V3"/>
<evidence type="ECO:0000313" key="1">
    <source>
        <dbReference type="EMBL" id="MPC88559.1"/>
    </source>
</evidence>
<dbReference type="Proteomes" id="UP000324222">
    <property type="component" value="Unassembled WGS sequence"/>
</dbReference>
<protein>
    <submittedName>
        <fullName evidence="1">Uncharacterized protein</fullName>
    </submittedName>
</protein>
<organism evidence="1 2">
    <name type="scientific">Portunus trituberculatus</name>
    <name type="common">Swimming crab</name>
    <name type="synonym">Neptunus trituberculatus</name>
    <dbReference type="NCBI Taxonomy" id="210409"/>
    <lineage>
        <taxon>Eukaryota</taxon>
        <taxon>Metazoa</taxon>
        <taxon>Ecdysozoa</taxon>
        <taxon>Arthropoda</taxon>
        <taxon>Crustacea</taxon>
        <taxon>Multicrustacea</taxon>
        <taxon>Malacostraca</taxon>
        <taxon>Eumalacostraca</taxon>
        <taxon>Eucarida</taxon>
        <taxon>Decapoda</taxon>
        <taxon>Pleocyemata</taxon>
        <taxon>Brachyura</taxon>
        <taxon>Eubrachyura</taxon>
        <taxon>Portunoidea</taxon>
        <taxon>Portunidae</taxon>
        <taxon>Portuninae</taxon>
        <taxon>Portunus</taxon>
    </lineage>
</organism>
<proteinExistence type="predicted"/>
<dbReference type="EMBL" id="VSRR010078166">
    <property type="protein sequence ID" value="MPC88559.1"/>
    <property type="molecule type" value="Genomic_DNA"/>
</dbReference>
<reference evidence="1 2" key="1">
    <citation type="submission" date="2019-05" db="EMBL/GenBank/DDBJ databases">
        <title>Another draft genome of Portunus trituberculatus and its Hox gene families provides insights of decapod evolution.</title>
        <authorList>
            <person name="Jeong J.-H."/>
            <person name="Song I."/>
            <person name="Kim S."/>
            <person name="Choi T."/>
            <person name="Kim D."/>
            <person name="Ryu S."/>
            <person name="Kim W."/>
        </authorList>
    </citation>
    <scope>NUCLEOTIDE SEQUENCE [LARGE SCALE GENOMIC DNA]</scope>
    <source>
        <tissue evidence="1">Muscle</tissue>
    </source>
</reference>
<evidence type="ECO:0000313" key="2">
    <source>
        <dbReference type="Proteomes" id="UP000324222"/>
    </source>
</evidence>
<keyword evidence="2" id="KW-1185">Reference proteome</keyword>
<sequence>MTWILVVVAPRFATLNETLCPPLRVIMYTEIATAVPNTTPRSLHHRGATWTYITYLEKLHLNNIIVISHSLVVAENTNTVDAFY</sequence>